<reference evidence="3" key="1">
    <citation type="submission" date="2015-08" db="UniProtKB">
        <authorList>
            <consortium name="WormBaseParasite"/>
        </authorList>
    </citation>
    <scope>IDENTIFICATION</scope>
</reference>
<evidence type="ECO:0000313" key="3">
    <source>
        <dbReference type="WBParaSite" id="SSTP_0000350100.1"/>
    </source>
</evidence>
<dbReference type="WBParaSite" id="TCONS_00016921.p1">
    <property type="protein sequence ID" value="TCONS_00016921.p1"/>
    <property type="gene ID" value="XLOC_011581"/>
</dbReference>
<name>A0A0K0E1Y2_STRER</name>
<accession>A0A0K0E1Y2</accession>
<feature type="coiled-coil region" evidence="1">
    <location>
        <begin position="77"/>
        <end position="104"/>
    </location>
</feature>
<protein>
    <submittedName>
        <fullName evidence="3">Transmembrane protein</fullName>
    </submittedName>
</protein>
<dbReference type="Proteomes" id="UP000035681">
    <property type="component" value="Unplaced"/>
</dbReference>
<proteinExistence type="predicted"/>
<sequence length="222" mass="26629">MKMLDLSKTKYIKQKKIQSAISFLWYMYIAKNKQVSEYIILHEENNRCLQQQESLLLQLQLMQEYKLKIEMEFKNIKEQTTRELNKVMTQLKKASDERDNYKSKYLLCNKNDKLNKLTNKSAMYDDTIIKTRKLQDKINYYEQVKNENNKQLDKINGTLLQTQKQLDKCITDLNLSLQQYNILKVTFFIVLYFLYFLFKPINTTCFFVPIVVLYNSVGIEIC</sequence>
<keyword evidence="2" id="KW-1185">Reference proteome</keyword>
<evidence type="ECO:0000313" key="2">
    <source>
        <dbReference type="Proteomes" id="UP000035681"/>
    </source>
</evidence>
<organism evidence="3">
    <name type="scientific">Strongyloides stercoralis</name>
    <name type="common">Threadworm</name>
    <dbReference type="NCBI Taxonomy" id="6248"/>
    <lineage>
        <taxon>Eukaryota</taxon>
        <taxon>Metazoa</taxon>
        <taxon>Ecdysozoa</taxon>
        <taxon>Nematoda</taxon>
        <taxon>Chromadorea</taxon>
        <taxon>Rhabditida</taxon>
        <taxon>Tylenchina</taxon>
        <taxon>Panagrolaimomorpha</taxon>
        <taxon>Strongyloidoidea</taxon>
        <taxon>Strongyloididae</taxon>
        <taxon>Strongyloides</taxon>
    </lineage>
</organism>
<dbReference type="AlphaFoldDB" id="A0A0K0E1Y2"/>
<dbReference type="WBParaSite" id="SSTP_0000350100.1">
    <property type="protein sequence ID" value="SSTP_0000350100.1"/>
    <property type="gene ID" value="SSTP_0000350100"/>
</dbReference>
<evidence type="ECO:0000256" key="1">
    <source>
        <dbReference type="SAM" id="Coils"/>
    </source>
</evidence>
<keyword evidence="1" id="KW-0175">Coiled coil</keyword>